<dbReference type="InterPro" id="IPR029052">
    <property type="entry name" value="Metallo-depent_PP-like"/>
</dbReference>
<dbReference type="Pfam" id="PF00149">
    <property type="entry name" value="Metallophos"/>
    <property type="match status" value="1"/>
</dbReference>
<dbReference type="AlphaFoldDB" id="A0A0F4KV63"/>
<dbReference type="HOGENOM" id="CLU_026621_4_1_9"/>
<dbReference type="PATRIC" id="fig|1218508.4.peg.575"/>
<gene>
    <name evidence="3" type="ORF">JG29_05600</name>
</gene>
<dbReference type="PIRSF" id="PIRSF033091">
    <property type="entry name" value="Pesterase_YhaO"/>
    <property type="match status" value="1"/>
</dbReference>
<dbReference type="PANTHER" id="PTHR30337:SF7">
    <property type="entry name" value="PHOSPHOESTERASE"/>
    <property type="match status" value="1"/>
</dbReference>
<dbReference type="Gene3D" id="3.60.21.10">
    <property type="match status" value="1"/>
</dbReference>
<feature type="domain" description="Calcineurin-like phosphoesterase" evidence="2">
    <location>
        <begin position="1"/>
        <end position="198"/>
    </location>
</feature>
<dbReference type="CDD" id="cd00840">
    <property type="entry name" value="MPP_Mre11_N"/>
    <property type="match status" value="1"/>
</dbReference>
<organism evidence="3 4">
    <name type="scientific">Bombilactobacillus mellis</name>
    <dbReference type="NCBI Taxonomy" id="1218508"/>
    <lineage>
        <taxon>Bacteria</taxon>
        <taxon>Bacillati</taxon>
        <taxon>Bacillota</taxon>
        <taxon>Bacilli</taxon>
        <taxon>Lactobacillales</taxon>
        <taxon>Lactobacillaceae</taxon>
        <taxon>Bombilactobacillus</taxon>
    </lineage>
</organism>
<dbReference type="Proteomes" id="UP000033695">
    <property type="component" value="Unassembled WGS sequence"/>
</dbReference>
<dbReference type="InterPro" id="IPR004843">
    <property type="entry name" value="Calcineurin-like_PHP"/>
</dbReference>
<dbReference type="GO" id="GO:0016787">
    <property type="term" value="F:hydrolase activity"/>
    <property type="evidence" value="ECO:0007669"/>
    <property type="project" value="UniProtKB-KW"/>
</dbReference>
<reference evidence="3 4" key="1">
    <citation type="submission" date="2014-12" db="EMBL/GenBank/DDBJ databases">
        <title>Comparative genomics of the lactic acid bacteria isolated from the honey bee gut.</title>
        <authorList>
            <person name="Ellegaard K.M."/>
            <person name="Tamarit D."/>
            <person name="Javelind E."/>
            <person name="Olofsson T."/>
            <person name="Andersson S.G."/>
            <person name="Vasquez A."/>
        </authorList>
    </citation>
    <scope>NUCLEOTIDE SEQUENCE [LARGE SCALE GENOMIC DNA]</scope>
    <source>
        <strain evidence="3 4">Hon2</strain>
    </source>
</reference>
<comment type="caution">
    <text evidence="3">The sequence shown here is derived from an EMBL/GenBank/DDBJ whole genome shotgun (WGS) entry which is preliminary data.</text>
</comment>
<dbReference type="STRING" id="1218508.JG29_05600"/>
<sequence length="395" mass="45439">MKFIHTADLHLGSPFKGLTYLPAAIKESVVNSIYQTFDQLVADAINFAVDFIIIAGDLFDNVQRNLQAQLYLQAKFQQLAQKNIRVLIIFGNHDYWTPSKAIITYPNNVFVFGPKITTITWDLGLNQRIAISGFSYDKNHIYQDMAQNFPRRLSNVDYQIGILHGQLGVAQQNPYAPFTLQDLQNKGYDYWALGHIHQQQILCKNPYIIYPGNLQGRQQQESGAKGYYLVEWDGQTTTVEFRPIARIIWHNCRLDVQNVTNLDELLTQIKQKIANKNNSLLTLTLENFECLDPDLQKLVNSGELLASLQQQITSDHFNYIYSLVPQINSRTIYQSLDETFWQQAAQEIFTPDNIADKLGKLQQVTPIKDLLQEEDFLNKLKQDVLKTMSQNKMED</sequence>
<dbReference type="InterPro" id="IPR050535">
    <property type="entry name" value="DNA_Repair-Maintenance_Comp"/>
</dbReference>
<protein>
    <submittedName>
        <fullName evidence="3">Calcineurin-like phosphoesterase family protein</fullName>
    </submittedName>
</protein>
<dbReference type="PANTHER" id="PTHR30337">
    <property type="entry name" value="COMPONENT OF ATP-DEPENDENT DSDNA EXONUCLEASE"/>
    <property type="match status" value="1"/>
</dbReference>
<dbReference type="RefSeq" id="WP_045922418.1">
    <property type="nucleotide sequence ID" value="NZ_JBHTHW010000003.1"/>
</dbReference>
<keyword evidence="4" id="KW-1185">Reference proteome</keyword>
<accession>A0A0F4KV63</accession>
<proteinExistence type="predicted"/>
<dbReference type="EMBL" id="JXBZ01000005">
    <property type="protein sequence ID" value="KJY49111.1"/>
    <property type="molecule type" value="Genomic_DNA"/>
</dbReference>
<dbReference type="OrthoDB" id="9773856at2"/>
<name>A0A0F4KV63_9LACO</name>
<evidence type="ECO:0000313" key="4">
    <source>
        <dbReference type="Proteomes" id="UP000033695"/>
    </source>
</evidence>
<dbReference type="InterPro" id="IPR014576">
    <property type="entry name" value="Pesterase_YhaO"/>
</dbReference>
<dbReference type="InterPro" id="IPR041796">
    <property type="entry name" value="Mre11_N"/>
</dbReference>
<evidence type="ECO:0000313" key="3">
    <source>
        <dbReference type="EMBL" id="KJY49111.1"/>
    </source>
</evidence>
<evidence type="ECO:0000259" key="2">
    <source>
        <dbReference type="Pfam" id="PF00149"/>
    </source>
</evidence>
<dbReference type="SUPFAM" id="SSF56300">
    <property type="entry name" value="Metallo-dependent phosphatases"/>
    <property type="match status" value="1"/>
</dbReference>
<keyword evidence="1" id="KW-0378">Hydrolase</keyword>
<evidence type="ECO:0000256" key="1">
    <source>
        <dbReference type="ARBA" id="ARBA00022801"/>
    </source>
</evidence>